<dbReference type="InterPro" id="IPR051248">
    <property type="entry name" value="UPF0507/Ank_repeat_27"/>
</dbReference>
<evidence type="ECO:0000259" key="3">
    <source>
        <dbReference type="PROSITE" id="PS51205"/>
    </source>
</evidence>
<dbReference type="PROSITE" id="PS51205">
    <property type="entry name" value="VPS9"/>
    <property type="match status" value="1"/>
</dbReference>
<dbReference type="PANTHER" id="PTHR24170">
    <property type="entry name" value="ANKYRIN REPEAT DOMAIN-CONTAINING PROTEIN 27"/>
    <property type="match status" value="1"/>
</dbReference>
<evidence type="ECO:0000256" key="2">
    <source>
        <dbReference type="SAM" id="MobiDB-lite"/>
    </source>
</evidence>
<feature type="region of interest" description="Disordered" evidence="2">
    <location>
        <begin position="851"/>
        <end position="914"/>
    </location>
</feature>
<sequence length="1044" mass="116163">MDSYDEDLNANPFFQSFMVTCPDLFSQCVLEQWLICVPRRDSLPKYAFTLEDFAHHILRPLPKKLERHYSGDSLSGISGCSVGSNNNDVEGNGSFNGSGSIRSDSSCSGSSASEINYSHSYFSTSTPNNYNGNGQFLTTLANTANISNLSGSTNLKGNWNYRTLSHVNVEYSSTSLILDIEIPLSTSGKPKAKEAVEQLTNSVNSSINTKGGGEGSSPLPPSESLLISGQSEKSLSKNNVNDDDNIPRVQLRKEVLFEETFYTNERQKYKVLCVASPLNSKVDIEDENFGNSGLGLWNLTSLRDCIDFLWVKASPKILTAFDANIKLFQHNHRGLENFPLKVQKDLVNTLYLKCLNYAVSNGGCVVPRSEATPENYALNDFFLQRLKLSTETYVLNGIYRSLISALTSFVSIEDAKLNKVMRNLTELHPQDLDISNFHWDNLTRARQELGRLNAYSSPLGKLTCMKRTLRYLRPEPYPDTEGCPLSADELIPIWVYLVVKNPLGNWMAQLEFLRHFRFSSEGLKDNENSFYVTTLEASLEHLRSGKVLGISESERDVGMPCDLGEAWLQSVHARAMEVVDSPLGEMFDVIRLGNVPRLEELIEDYEVERRNQPQESPKKSIDLQGMCHPLCQCERCVKFMRKSVKKAEEKMPSASNLKTRDGLTMLHVACIYGRPKIVEFLIESGADLEAKDTDGMTSLHFAASRGHQNALLLLLDAGSQIEPRNIALNTPLHLAAQNGHEGCVKALIYDAEHSGKKLHVSARNQKGDTPLHFASRWGFQGIAQILVEHGAAIRIHNIRHVTPLDCAHDIHILKILQRSLRRRSLVEMNHGDFINIEMVQKEDCGGIVMLITEPQEPPPGEEIGMSGAPTPNGINNRSGNNSRNASRPQSRAGSRVPSRRSSTTQVPDLVPSMMNSNLNSMSVPGTGGIGRSRKTSTIVNPLKGISEETTKCLQDVAKNLEQDLRQYNSNPNDTFVQNNNYNNSFLGAVNALEVDEEMERHVRKISVQSLEDCRIASAESAFSGLLAVECTRGKKERERKNLKS</sequence>
<dbReference type="SMART" id="SM00248">
    <property type="entry name" value="ANK"/>
    <property type="match status" value="4"/>
</dbReference>
<dbReference type="Gene3D" id="1.20.1050.80">
    <property type="entry name" value="VPS9 domain"/>
    <property type="match status" value="1"/>
</dbReference>
<protein>
    <recommendedName>
        <fullName evidence="3">VPS9 domain-containing protein</fullName>
    </recommendedName>
</protein>
<evidence type="ECO:0000313" key="5">
    <source>
        <dbReference type="Proteomes" id="UP001642540"/>
    </source>
</evidence>
<dbReference type="SUPFAM" id="SSF48403">
    <property type="entry name" value="Ankyrin repeat"/>
    <property type="match status" value="1"/>
</dbReference>
<accession>A0ABP1PNN1</accession>
<comment type="caution">
    <text evidence="4">The sequence shown here is derived from an EMBL/GenBank/DDBJ whole genome shotgun (WGS) entry which is preliminary data.</text>
</comment>
<evidence type="ECO:0000256" key="1">
    <source>
        <dbReference type="PROSITE-ProRule" id="PRU00023"/>
    </source>
</evidence>
<dbReference type="Gene3D" id="1.25.40.20">
    <property type="entry name" value="Ankyrin repeat-containing domain"/>
    <property type="match status" value="1"/>
</dbReference>
<reference evidence="4 5" key="1">
    <citation type="submission" date="2024-08" db="EMBL/GenBank/DDBJ databases">
        <authorList>
            <person name="Cucini C."/>
            <person name="Frati F."/>
        </authorList>
    </citation>
    <scope>NUCLEOTIDE SEQUENCE [LARGE SCALE GENOMIC DNA]</scope>
</reference>
<dbReference type="InterPro" id="IPR037191">
    <property type="entry name" value="VPS9_dom_sf"/>
</dbReference>
<dbReference type="Pfam" id="PF02204">
    <property type="entry name" value="VPS9"/>
    <property type="match status" value="1"/>
</dbReference>
<gene>
    <name evidence="4" type="ORF">ODALV1_LOCUS1473</name>
</gene>
<proteinExistence type="predicted"/>
<dbReference type="Pfam" id="PF12796">
    <property type="entry name" value="Ank_2"/>
    <property type="match status" value="2"/>
</dbReference>
<feature type="repeat" description="ANK" evidence="1">
    <location>
        <begin position="766"/>
        <end position="798"/>
    </location>
</feature>
<keyword evidence="5" id="KW-1185">Reference proteome</keyword>
<feature type="repeat" description="ANK" evidence="1">
    <location>
        <begin position="661"/>
        <end position="693"/>
    </location>
</feature>
<dbReference type="SUPFAM" id="SSF109993">
    <property type="entry name" value="VPS9 domain"/>
    <property type="match status" value="1"/>
</dbReference>
<keyword evidence="1" id="KW-0040">ANK repeat</keyword>
<dbReference type="Proteomes" id="UP001642540">
    <property type="component" value="Unassembled WGS sequence"/>
</dbReference>
<dbReference type="PROSITE" id="PS50297">
    <property type="entry name" value="ANK_REP_REGION"/>
    <property type="match status" value="3"/>
</dbReference>
<feature type="domain" description="VPS9" evidence="3">
    <location>
        <begin position="411"/>
        <end position="551"/>
    </location>
</feature>
<feature type="region of interest" description="Disordered" evidence="2">
    <location>
        <begin position="204"/>
        <end position="225"/>
    </location>
</feature>
<organism evidence="4 5">
    <name type="scientific">Orchesella dallaii</name>
    <dbReference type="NCBI Taxonomy" id="48710"/>
    <lineage>
        <taxon>Eukaryota</taxon>
        <taxon>Metazoa</taxon>
        <taxon>Ecdysozoa</taxon>
        <taxon>Arthropoda</taxon>
        <taxon>Hexapoda</taxon>
        <taxon>Collembola</taxon>
        <taxon>Entomobryomorpha</taxon>
        <taxon>Entomobryoidea</taxon>
        <taxon>Orchesellidae</taxon>
        <taxon>Orchesellinae</taxon>
        <taxon>Orchesella</taxon>
    </lineage>
</organism>
<name>A0ABP1PNN1_9HEXA</name>
<evidence type="ECO:0000313" key="4">
    <source>
        <dbReference type="EMBL" id="CAL8070905.1"/>
    </source>
</evidence>
<feature type="compositionally biased region" description="Low complexity" evidence="2">
    <location>
        <begin position="872"/>
        <end position="884"/>
    </location>
</feature>
<dbReference type="InterPro" id="IPR036770">
    <property type="entry name" value="Ankyrin_rpt-contain_sf"/>
</dbReference>
<feature type="repeat" description="ANK" evidence="1">
    <location>
        <begin position="694"/>
        <end position="726"/>
    </location>
</feature>
<dbReference type="PROSITE" id="PS50088">
    <property type="entry name" value="ANK_REPEAT"/>
    <property type="match status" value="3"/>
</dbReference>
<dbReference type="InterPro" id="IPR002110">
    <property type="entry name" value="Ankyrin_rpt"/>
</dbReference>
<dbReference type="PANTHER" id="PTHR24170:SF2">
    <property type="entry name" value="ANKYRIN REPEAT DOMAIN-CONTAINING PROTEIN 27"/>
    <property type="match status" value="1"/>
</dbReference>
<dbReference type="InterPro" id="IPR003123">
    <property type="entry name" value="VPS9"/>
</dbReference>
<dbReference type="EMBL" id="CAXLJM020000004">
    <property type="protein sequence ID" value="CAL8070905.1"/>
    <property type="molecule type" value="Genomic_DNA"/>
</dbReference>